<sequence>MDSPVSLTVVPSWLVVLPDTDAAAAVAADVLPYATASHHHASGRPWLVSRGRADELTVGTCGGVRLAVVGEHAVDRAEADRAAAAVTDLASLDRFARSWHGSYHLLASVHGRVRAQGTVTGVRSLFHGTAGAAHVAADRADVLAGLVGAPLDEGRLALQLLSLGVLHPLSARPVWRGVEAVPGTDCLVLERDGRARRRRWWSLPRRDVPLAEGASLLREELRRAVDVRVRGRDVVTADLGGLDSTAVVCTAVRAGADVIAYTAATHDPRGDDVRWAHRTVAELSSAGGAGRIEHHVVPAGEFPLTFDGVDALTDVLDAPSLYAVDRNRRMSLLTLAAKRGSTVHLSGFGGDELLAGASARVHELLPRDPRTAVRHARGYLAKYRWSRRSAVRQLLDRRPYGAWLQQIADDLTSPLPTLDEPLFQWCSPARMPPWATPEAVDAVRTLIRQEAAVTEPLGPGHGEHRELATMQAVSRFARQLNQMTSPDGPRFASPFYDDRVVEAGLAVRPAERVTPWQYKPLIVEAMRGVVPEDCRTRATKANATLEEEVGLRRHRDALLALCEDSRLAERGLVDADAWRAWCSGPVSAELENVLLHPTVGCEVWLRTHETLTRRNHRDG</sequence>
<evidence type="ECO:0000256" key="4">
    <source>
        <dbReference type="ARBA" id="ARBA00048741"/>
    </source>
</evidence>
<evidence type="ECO:0000256" key="3">
    <source>
        <dbReference type="ARBA" id="ARBA00022888"/>
    </source>
</evidence>
<dbReference type="InterPro" id="IPR001962">
    <property type="entry name" value="Asn_synthase"/>
</dbReference>
<evidence type="ECO:0000256" key="1">
    <source>
        <dbReference type="ARBA" id="ARBA00005187"/>
    </source>
</evidence>
<evidence type="ECO:0000313" key="7">
    <source>
        <dbReference type="Proteomes" id="UP000053271"/>
    </source>
</evidence>
<name>A0A124HSB7_9ACTN</name>
<comment type="pathway">
    <text evidence="1">Amino-acid biosynthesis; L-asparagine biosynthesis; L-asparagine from L-aspartate (L-Gln route): step 1/1.</text>
</comment>
<dbReference type="GO" id="GO:0005829">
    <property type="term" value="C:cytosol"/>
    <property type="evidence" value="ECO:0007669"/>
    <property type="project" value="TreeGrafter"/>
</dbReference>
<evidence type="ECO:0000259" key="5">
    <source>
        <dbReference type="Pfam" id="PF00733"/>
    </source>
</evidence>
<dbReference type="AlphaFoldDB" id="A0A124HSB7"/>
<evidence type="ECO:0000256" key="2">
    <source>
        <dbReference type="ARBA" id="ARBA00012737"/>
    </source>
</evidence>
<dbReference type="GO" id="GO:0006529">
    <property type="term" value="P:asparagine biosynthetic process"/>
    <property type="evidence" value="ECO:0007669"/>
    <property type="project" value="UniProtKB-KW"/>
</dbReference>
<dbReference type="InterPro" id="IPR051786">
    <property type="entry name" value="ASN_synthetase/amidase"/>
</dbReference>
<dbReference type="Pfam" id="PF00733">
    <property type="entry name" value="Asn_synthase"/>
    <property type="match status" value="1"/>
</dbReference>
<comment type="catalytic activity">
    <reaction evidence="4">
        <text>L-aspartate + L-glutamine + ATP + H2O = L-asparagine + L-glutamate + AMP + diphosphate + H(+)</text>
        <dbReference type="Rhea" id="RHEA:12228"/>
        <dbReference type="ChEBI" id="CHEBI:15377"/>
        <dbReference type="ChEBI" id="CHEBI:15378"/>
        <dbReference type="ChEBI" id="CHEBI:29985"/>
        <dbReference type="ChEBI" id="CHEBI:29991"/>
        <dbReference type="ChEBI" id="CHEBI:30616"/>
        <dbReference type="ChEBI" id="CHEBI:33019"/>
        <dbReference type="ChEBI" id="CHEBI:58048"/>
        <dbReference type="ChEBI" id="CHEBI:58359"/>
        <dbReference type="ChEBI" id="CHEBI:456215"/>
        <dbReference type="EC" id="6.3.5.4"/>
    </reaction>
</comment>
<proteinExistence type="predicted"/>
<dbReference type="SUPFAM" id="SSF52402">
    <property type="entry name" value="Adenine nucleotide alpha hydrolases-like"/>
    <property type="match status" value="1"/>
</dbReference>
<organism evidence="6 7">
    <name type="scientific">Streptomyces longwoodensis</name>
    <dbReference type="NCBI Taxonomy" id="68231"/>
    <lineage>
        <taxon>Bacteria</taxon>
        <taxon>Bacillati</taxon>
        <taxon>Actinomycetota</taxon>
        <taxon>Actinomycetes</taxon>
        <taxon>Kitasatosporales</taxon>
        <taxon>Streptomycetaceae</taxon>
        <taxon>Streptomyces</taxon>
    </lineage>
</organism>
<dbReference type="STRING" id="68231.AQJ30_04505"/>
<keyword evidence="7" id="KW-1185">Reference proteome</keyword>
<dbReference type="EC" id="6.3.5.4" evidence="2"/>
<dbReference type="Gene3D" id="3.40.50.620">
    <property type="entry name" value="HUPs"/>
    <property type="match status" value="1"/>
</dbReference>
<feature type="domain" description="Asparagine synthetase" evidence="5">
    <location>
        <begin position="217"/>
        <end position="605"/>
    </location>
</feature>
<keyword evidence="3" id="KW-0028">Amino-acid biosynthesis</keyword>
<comment type="caution">
    <text evidence="6">The sequence shown here is derived from an EMBL/GenBank/DDBJ whole genome shotgun (WGS) entry which is preliminary data.</text>
</comment>
<accession>A0A124HSB7</accession>
<dbReference type="Proteomes" id="UP000053271">
    <property type="component" value="Unassembled WGS sequence"/>
</dbReference>
<reference evidence="6 7" key="1">
    <citation type="submission" date="2015-10" db="EMBL/GenBank/DDBJ databases">
        <title>Draft genome sequence of Streptomyces longwoodensis DSM 41677, type strain for the species Streptomyces longwoodensis.</title>
        <authorList>
            <person name="Ruckert C."/>
            <person name="Winkler A."/>
            <person name="Kalinowski J."/>
            <person name="Kampfer P."/>
            <person name="Glaeser S."/>
        </authorList>
    </citation>
    <scope>NUCLEOTIDE SEQUENCE [LARGE SCALE GENOMIC DNA]</scope>
    <source>
        <strain evidence="6 7">DSM 41677</strain>
    </source>
</reference>
<dbReference type="InterPro" id="IPR014729">
    <property type="entry name" value="Rossmann-like_a/b/a_fold"/>
</dbReference>
<evidence type="ECO:0000313" key="6">
    <source>
        <dbReference type="EMBL" id="KUN41144.1"/>
    </source>
</evidence>
<dbReference type="GeneID" id="91423877"/>
<dbReference type="PANTHER" id="PTHR43284:SF1">
    <property type="entry name" value="ASPARAGINE SYNTHETASE"/>
    <property type="match status" value="1"/>
</dbReference>
<dbReference type="EMBL" id="LMWS01000005">
    <property type="protein sequence ID" value="KUN41144.1"/>
    <property type="molecule type" value="Genomic_DNA"/>
</dbReference>
<dbReference type="GO" id="GO:0004066">
    <property type="term" value="F:asparagine synthase (glutamine-hydrolyzing) activity"/>
    <property type="evidence" value="ECO:0007669"/>
    <property type="project" value="UniProtKB-EC"/>
</dbReference>
<protein>
    <recommendedName>
        <fullName evidence="2">asparagine synthase (glutamine-hydrolyzing)</fullName>
        <ecNumber evidence="2">6.3.5.4</ecNumber>
    </recommendedName>
</protein>
<dbReference type="PANTHER" id="PTHR43284">
    <property type="entry name" value="ASPARAGINE SYNTHETASE (GLUTAMINE-HYDROLYZING)"/>
    <property type="match status" value="1"/>
</dbReference>
<gene>
    <name evidence="6" type="ORF">AQJ30_04505</name>
</gene>
<dbReference type="RefSeq" id="WP_067228666.1">
    <property type="nucleotide sequence ID" value="NZ_KQ948549.1"/>
</dbReference>
<keyword evidence="3" id="KW-0061">Asparagine biosynthesis</keyword>